<protein>
    <submittedName>
        <fullName evidence="4">Tetratricopeptide repeat protein</fullName>
    </submittedName>
</protein>
<dbReference type="Proteomes" id="UP000321917">
    <property type="component" value="Unassembled WGS sequence"/>
</dbReference>
<reference evidence="4 6" key="1">
    <citation type="submission" date="2019-07" db="EMBL/GenBank/DDBJ databases">
        <title>Genomes of sea-ice associated Colwellia species.</title>
        <authorList>
            <person name="Bowman J.P."/>
        </authorList>
    </citation>
    <scope>NUCLEOTIDE SEQUENCE [LARGE SCALE GENOMIC DNA]</scope>
    <source>
        <strain evidence="3 5">ACAM 607</strain>
        <strain evidence="4 6">IC036</strain>
    </source>
</reference>
<evidence type="ECO:0000313" key="5">
    <source>
        <dbReference type="Proteomes" id="UP000321525"/>
    </source>
</evidence>
<comment type="caution">
    <text evidence="4">The sequence shown here is derived from an EMBL/GenBank/DDBJ whole genome shotgun (WGS) entry which is preliminary data.</text>
</comment>
<gene>
    <name evidence="3" type="ORF">ESZ26_03570</name>
    <name evidence="4" type="ORF">ESZ27_02825</name>
</gene>
<evidence type="ECO:0000313" key="3">
    <source>
        <dbReference type="EMBL" id="TWX62069.1"/>
    </source>
</evidence>
<evidence type="ECO:0000313" key="4">
    <source>
        <dbReference type="EMBL" id="TWX70471.1"/>
    </source>
</evidence>
<keyword evidence="5" id="KW-1185">Reference proteome</keyword>
<name>A0A5C6QP44_9GAMM</name>
<dbReference type="InterPro" id="IPR032698">
    <property type="entry name" value="SirB1_N"/>
</dbReference>
<dbReference type="OrthoDB" id="232498at2"/>
<dbReference type="Pfam" id="PF13371">
    <property type="entry name" value="TPR_9"/>
    <property type="match status" value="1"/>
</dbReference>
<accession>A0A5C6QP44</accession>
<dbReference type="Proteomes" id="UP000321525">
    <property type="component" value="Unassembled WGS sequence"/>
</dbReference>
<evidence type="ECO:0000256" key="1">
    <source>
        <dbReference type="ARBA" id="ARBA00007100"/>
    </source>
</evidence>
<proteinExistence type="inferred from homology"/>
<dbReference type="RefSeq" id="WP_146798118.1">
    <property type="nucleotide sequence ID" value="NZ_VOLP01000005.1"/>
</dbReference>
<evidence type="ECO:0000313" key="6">
    <source>
        <dbReference type="Proteomes" id="UP000321917"/>
    </source>
</evidence>
<dbReference type="Pfam" id="PF13369">
    <property type="entry name" value="Transglut_core2"/>
    <property type="match status" value="1"/>
</dbReference>
<dbReference type="EMBL" id="VOLR01000004">
    <property type="protein sequence ID" value="TWX62069.1"/>
    <property type="molecule type" value="Genomic_DNA"/>
</dbReference>
<dbReference type="InterPro" id="IPR011990">
    <property type="entry name" value="TPR-like_helical_dom_sf"/>
</dbReference>
<comment type="similarity">
    <text evidence="1">Belongs to the UPF0162 family.</text>
</comment>
<organism evidence="4 6">
    <name type="scientific">Colwellia hornerae</name>
    <dbReference type="NCBI Taxonomy" id="89402"/>
    <lineage>
        <taxon>Bacteria</taxon>
        <taxon>Pseudomonadati</taxon>
        <taxon>Pseudomonadota</taxon>
        <taxon>Gammaproteobacteria</taxon>
        <taxon>Alteromonadales</taxon>
        <taxon>Colwelliaceae</taxon>
        <taxon>Colwellia</taxon>
    </lineage>
</organism>
<sequence>MNELLFSELNDDDKSLIEAFVLIEEVVFGDSDFEPGNLSEIVEQCSELISDTEEYLEKAEQLINELFIGQLFIDNQRDFWPVSAHKLQSGVDFKLMSPALKSIVLCHIFRLCGFETDVVYVPKKNMIRVVCDDVYAIVFDPITGESLNWHELDLCMDELDGDPQSDQIEDISRLSLIVKHVSSLKNALIREGQFAQALKCVDILIALRPEDPFERRDRGFLLHQLDCFKVAYDDYQYFVDKCPKDPAAQLLKMQLDKITIADTVLH</sequence>
<dbReference type="EMBL" id="VOLQ01000004">
    <property type="protein sequence ID" value="TWX70471.1"/>
    <property type="molecule type" value="Genomic_DNA"/>
</dbReference>
<evidence type="ECO:0000259" key="2">
    <source>
        <dbReference type="Pfam" id="PF13369"/>
    </source>
</evidence>
<dbReference type="AlphaFoldDB" id="A0A5C6QP44"/>
<dbReference type="Gene3D" id="1.25.40.10">
    <property type="entry name" value="Tetratricopeptide repeat domain"/>
    <property type="match status" value="1"/>
</dbReference>
<feature type="domain" description="Protein SirB1 N-terminal" evidence="2">
    <location>
        <begin position="37"/>
        <end position="165"/>
    </location>
</feature>
<dbReference type="SUPFAM" id="SSF48452">
    <property type="entry name" value="TPR-like"/>
    <property type="match status" value="1"/>
</dbReference>